<evidence type="ECO:0000313" key="9">
    <source>
        <dbReference type="Proteomes" id="UP001444071"/>
    </source>
</evidence>
<accession>A0ABV0W4D7</accession>
<evidence type="ECO:0000256" key="7">
    <source>
        <dbReference type="SAM" id="MobiDB-lite"/>
    </source>
</evidence>
<name>A0ABV0W4D7_9TELE</name>
<feature type="repeat" description="ARM" evidence="6">
    <location>
        <begin position="407"/>
        <end position="445"/>
    </location>
</feature>
<comment type="similarity">
    <text evidence="2">Belongs to the beta-catenin family.</text>
</comment>
<comment type="caution">
    <text evidence="8">The sequence shown here is derived from an EMBL/GenBank/DDBJ whole genome shotgun (WGS) entry which is preliminary data.</text>
</comment>
<dbReference type="Proteomes" id="UP001444071">
    <property type="component" value="Unassembled WGS sequence"/>
</dbReference>
<dbReference type="SUPFAM" id="SSF48371">
    <property type="entry name" value="ARM repeat"/>
    <property type="match status" value="1"/>
</dbReference>
<evidence type="ECO:0000256" key="5">
    <source>
        <dbReference type="ARBA" id="ARBA00022949"/>
    </source>
</evidence>
<dbReference type="InterPro" id="IPR011989">
    <property type="entry name" value="ARM-like"/>
</dbReference>
<organism evidence="8 9">
    <name type="scientific">Xenotaenia resolanae</name>
    <dbReference type="NCBI Taxonomy" id="208358"/>
    <lineage>
        <taxon>Eukaryota</taxon>
        <taxon>Metazoa</taxon>
        <taxon>Chordata</taxon>
        <taxon>Craniata</taxon>
        <taxon>Vertebrata</taxon>
        <taxon>Euteleostomi</taxon>
        <taxon>Actinopterygii</taxon>
        <taxon>Neopterygii</taxon>
        <taxon>Teleostei</taxon>
        <taxon>Neoteleostei</taxon>
        <taxon>Acanthomorphata</taxon>
        <taxon>Ovalentaria</taxon>
        <taxon>Atherinomorphae</taxon>
        <taxon>Cyprinodontiformes</taxon>
        <taxon>Goodeidae</taxon>
        <taxon>Xenotaenia</taxon>
    </lineage>
</organism>
<reference evidence="8 9" key="1">
    <citation type="submission" date="2021-06" db="EMBL/GenBank/DDBJ databases">
        <authorList>
            <person name="Palmer J.M."/>
        </authorList>
    </citation>
    <scope>NUCLEOTIDE SEQUENCE [LARGE SCALE GENOMIC DNA]</scope>
    <source>
        <strain evidence="8 9">XR_2019</strain>
        <tissue evidence="8">Muscle</tissue>
    </source>
</reference>
<dbReference type="SMART" id="SM00185">
    <property type="entry name" value="ARM"/>
    <property type="match status" value="4"/>
</dbReference>
<gene>
    <name evidence="8" type="ORF">XENORESO_020260</name>
</gene>
<evidence type="ECO:0000256" key="4">
    <source>
        <dbReference type="ARBA" id="ARBA00022889"/>
    </source>
</evidence>
<comment type="subcellular location">
    <subcellularLocation>
        <location evidence="1">Cell junction</location>
    </subcellularLocation>
</comment>
<dbReference type="PANTHER" id="PTHR10372:SF1">
    <property type="entry name" value="PLAKOPHILIN-3"/>
    <property type="match status" value="1"/>
</dbReference>
<dbReference type="PANTHER" id="PTHR10372">
    <property type="entry name" value="PLAKOPHILLIN-RELATED"/>
    <property type="match status" value="1"/>
</dbReference>
<dbReference type="InterPro" id="IPR016024">
    <property type="entry name" value="ARM-type_fold"/>
</dbReference>
<evidence type="ECO:0008006" key="10">
    <source>
        <dbReference type="Google" id="ProtNLM"/>
    </source>
</evidence>
<feature type="compositionally biased region" description="Low complexity" evidence="7">
    <location>
        <begin position="64"/>
        <end position="77"/>
    </location>
</feature>
<evidence type="ECO:0000256" key="2">
    <source>
        <dbReference type="ARBA" id="ARBA00005462"/>
    </source>
</evidence>
<dbReference type="InterPro" id="IPR028435">
    <property type="entry name" value="Plakophilin/d_Catenin"/>
</dbReference>
<evidence type="ECO:0000256" key="3">
    <source>
        <dbReference type="ARBA" id="ARBA00022737"/>
    </source>
</evidence>
<dbReference type="EMBL" id="JAHRIM010030106">
    <property type="protein sequence ID" value="MEQ2264304.1"/>
    <property type="molecule type" value="Genomic_DNA"/>
</dbReference>
<keyword evidence="3" id="KW-0677">Repeat</keyword>
<keyword evidence="4" id="KW-0130">Cell adhesion</keyword>
<feature type="compositionally biased region" description="Basic and acidic residues" evidence="7">
    <location>
        <begin position="36"/>
        <end position="55"/>
    </location>
</feature>
<keyword evidence="5" id="KW-0965">Cell junction</keyword>
<evidence type="ECO:0000256" key="6">
    <source>
        <dbReference type="PROSITE-ProRule" id="PRU00259"/>
    </source>
</evidence>
<proteinExistence type="inferred from homology"/>
<protein>
    <recommendedName>
        <fullName evidence="10">Plakophilin 3</fullName>
    </recommendedName>
</protein>
<evidence type="ECO:0000313" key="8">
    <source>
        <dbReference type="EMBL" id="MEQ2264304.1"/>
    </source>
</evidence>
<keyword evidence="9" id="KW-1185">Reference proteome</keyword>
<dbReference type="InterPro" id="IPR000225">
    <property type="entry name" value="Armadillo"/>
</dbReference>
<evidence type="ECO:0000256" key="1">
    <source>
        <dbReference type="ARBA" id="ARBA00004282"/>
    </source>
</evidence>
<feature type="region of interest" description="Disordered" evidence="7">
    <location>
        <begin position="19"/>
        <end position="77"/>
    </location>
</feature>
<dbReference type="PROSITE" id="PS50176">
    <property type="entry name" value="ARM_REPEAT"/>
    <property type="match status" value="1"/>
</dbReference>
<sequence length="846" mass="93427">MMTSDNAFLSTLQPHTASSSYALPSDKQLWNGPAVSDERARSRRVQEQVKMKLAEKSTLPRQNGAASSSAMSDYGGSSNMKYSTYSPSFSSKSSYMYSGSKTLGPRVSQKTEYSSRSAAPDMIQFQRMSVGGGGGGGFYREDIRTGGFQGSIRQNRVDQDAMSVHSMRNMPAVNSWVIDNSDAGSMVSERDATFGRQYAQSAINGYSTQMRQGGGTMTYQTQVQTQAPSSAPSTMCRSLSGPLVRGATLRGGGTEFIQQQSSFKGPAHRTINRIANRNRASVGSMYGTQMTSSAGNLYGGGDQVDRGFVMSQLGSGSQGNLSLHRPGTLSRSMSIKSMHSVGRGMDIYGQADMEDMGQLQGLHDLNMETAIQYLRDEDHGLQVLGAAFIQHQCYNENTAKDEVRELNGIEDLMKLFNSSNSEVRRYATGAARNLIYENYKNKMMLVDKDGILQLMQALGENDDELHKNITGILWNLSSKDALKEKLAKETLPQLCDRILIPAMNRMKVDKEASDEDQDNPAETPSQAEIFCNTTGCLRNLSSGLEKTRQRLREARGLVESLVNYLTGAIDKGKAEEKGVENTVCILRNLSYQLYKELPPSYQLLLGKNKEPDSVAETVGCFSPNSKKAKKKLQDQRRLVFRDLVKKPKEMECLWHPSIVNLYNRVLTSCEINATTREAAIGALQNITAGDEPWAASMCSYAVEQVKILPTLMELLRTDRKKELLSLTGLLRNLSRHTTLNSALDPLVKKLPKDGTENEPSAEVVMNICGVLNNMVIQNFDHARNICHNSGLEKLVGIRNTVSSSSERLQASSAAATVLANMYHYKKLHKLFKQKHLTKTDFETIHT</sequence>
<dbReference type="Gene3D" id="1.25.10.10">
    <property type="entry name" value="Leucine-rich Repeat Variant"/>
    <property type="match status" value="1"/>
</dbReference>